<dbReference type="PRINTS" id="PR00704">
    <property type="entry name" value="CALPAIN"/>
</dbReference>
<evidence type="ECO:0000313" key="6">
    <source>
        <dbReference type="Proteomes" id="UP001283361"/>
    </source>
</evidence>
<dbReference type="Proteomes" id="UP001283361">
    <property type="component" value="Unassembled WGS sequence"/>
</dbReference>
<dbReference type="InterPro" id="IPR022684">
    <property type="entry name" value="Calpain_cysteine_protease"/>
</dbReference>
<evidence type="ECO:0000259" key="4">
    <source>
        <dbReference type="PROSITE" id="PS50203"/>
    </source>
</evidence>
<keyword evidence="3" id="KW-0645">Protease</keyword>
<feature type="active site" evidence="2 3">
    <location>
        <position position="125"/>
    </location>
</feature>
<feature type="active site" evidence="2 3">
    <location>
        <position position="283"/>
    </location>
</feature>
<feature type="active site" evidence="2 3">
    <location>
        <position position="307"/>
    </location>
</feature>
<dbReference type="CDD" id="cd00044">
    <property type="entry name" value="CysPc"/>
    <property type="match status" value="1"/>
</dbReference>
<comment type="caution">
    <text evidence="5">The sequence shown here is derived from an EMBL/GenBank/DDBJ whole genome shotgun (WGS) entry which is preliminary data.</text>
</comment>
<dbReference type="Pfam" id="PF01067">
    <property type="entry name" value="Calpain_III"/>
    <property type="match status" value="1"/>
</dbReference>
<evidence type="ECO:0000256" key="2">
    <source>
        <dbReference type="PIRSR" id="PIRSR622684-1"/>
    </source>
</evidence>
<dbReference type="PROSITE" id="PS50203">
    <property type="entry name" value="CALPAIN_CAT"/>
    <property type="match status" value="1"/>
</dbReference>
<dbReference type="Gene3D" id="2.60.120.380">
    <property type="match status" value="1"/>
</dbReference>
<reference evidence="5" key="1">
    <citation type="journal article" date="2023" name="G3 (Bethesda)">
        <title>A reference genome for the long-term kleptoplast-retaining sea slug Elysia crispata morphotype clarki.</title>
        <authorList>
            <person name="Eastman K.E."/>
            <person name="Pendleton A.L."/>
            <person name="Shaikh M.A."/>
            <person name="Suttiyut T."/>
            <person name="Ogas R."/>
            <person name="Tomko P."/>
            <person name="Gavelis G."/>
            <person name="Widhalm J.R."/>
            <person name="Wisecaver J.H."/>
        </authorList>
    </citation>
    <scope>NUCLEOTIDE SEQUENCE</scope>
    <source>
        <strain evidence="5">ECLA1</strain>
    </source>
</reference>
<organism evidence="5 6">
    <name type="scientific">Elysia crispata</name>
    <name type="common">lettuce slug</name>
    <dbReference type="NCBI Taxonomy" id="231223"/>
    <lineage>
        <taxon>Eukaryota</taxon>
        <taxon>Metazoa</taxon>
        <taxon>Spiralia</taxon>
        <taxon>Lophotrochozoa</taxon>
        <taxon>Mollusca</taxon>
        <taxon>Gastropoda</taxon>
        <taxon>Heterobranchia</taxon>
        <taxon>Euthyneura</taxon>
        <taxon>Panpulmonata</taxon>
        <taxon>Sacoglossa</taxon>
        <taxon>Placobranchoidea</taxon>
        <taxon>Plakobranchidae</taxon>
        <taxon>Elysia</taxon>
    </lineage>
</organism>
<dbReference type="Pfam" id="PF00648">
    <property type="entry name" value="Peptidase_C2"/>
    <property type="match status" value="1"/>
</dbReference>
<dbReference type="SUPFAM" id="SSF54001">
    <property type="entry name" value="Cysteine proteinases"/>
    <property type="match status" value="1"/>
</dbReference>
<keyword evidence="6" id="KW-1185">Reference proteome</keyword>
<keyword evidence="3" id="KW-0378">Hydrolase</keyword>
<dbReference type="InterPro" id="IPR022683">
    <property type="entry name" value="Calpain_III"/>
</dbReference>
<dbReference type="GO" id="GO:0006508">
    <property type="term" value="P:proteolysis"/>
    <property type="evidence" value="ECO:0007669"/>
    <property type="project" value="UniProtKB-KW"/>
</dbReference>
<dbReference type="FunFam" id="3.90.70.10:FF:000114">
    <property type="entry name" value="Calpain a"/>
    <property type="match status" value="1"/>
</dbReference>
<evidence type="ECO:0000313" key="5">
    <source>
        <dbReference type="EMBL" id="KAK3766095.1"/>
    </source>
</evidence>
<dbReference type="InterPro" id="IPR038765">
    <property type="entry name" value="Papain-like_cys_pep_sf"/>
</dbReference>
<dbReference type="InterPro" id="IPR036213">
    <property type="entry name" value="Calpain_III_sf"/>
</dbReference>
<dbReference type="InterPro" id="IPR001300">
    <property type="entry name" value="Peptidase_C2_calpain_cat"/>
</dbReference>
<dbReference type="EMBL" id="JAWDGP010004263">
    <property type="protein sequence ID" value="KAK3766095.1"/>
    <property type="molecule type" value="Genomic_DNA"/>
</dbReference>
<comment type="similarity">
    <text evidence="1">Belongs to the peptidase C2 family.</text>
</comment>
<sequence>MGCSASVESGVRTWPSRSRCCAGADAPLPSSVSSGAANKSMVTPRNWTSLTENLQVLKRRKQLEDKKLFIDSQFPPRDVSLGSKQDRYAQRKIVWKRPHEISLHPVLIADGTSRHDMKQGDLNDCWFLSTLSLVAEKPQLISKIIQADPNFGSSEYTGIFHCRFWQFGSWTEVFVDDLLPTVDGKLLFARSSDPNEFWVSLVEKAYAKLNKSYAALEYGFEADAYTDLTGGLAEWYTPSSLRENDFYLMRAAFQCGAVIGCLSVDRQDTSGKKRQAKGMVPNHSYVVTGAAEVPYIDVAVKLVRMRNPWGDTEWQGEWCDGGDEWKRVPETIKRELEVTSKDDGEFWMSFSDFRREYSNMIICNMSPDFDHDGISDKAAYQLLLKGRWEAEQNAGGWLECDTFHLNPQYQLVVYHDAHVERRYNGRHPLVVALLQVYKRGVSRPGEAEDLYAVGFEIFQLSESASTAVMEPLNNQFFQSMDPLMPENQETYAKYRETSGRFFLYPGRYLLVPSTHEPNQSRDYVLRLFSVGKIECGSVGNIVQPSNTS</sequence>
<dbReference type="GO" id="GO:0005737">
    <property type="term" value="C:cytoplasm"/>
    <property type="evidence" value="ECO:0007669"/>
    <property type="project" value="TreeGrafter"/>
</dbReference>
<dbReference type="Gene3D" id="3.90.70.10">
    <property type="entry name" value="Cysteine proteinases"/>
    <property type="match status" value="1"/>
</dbReference>
<dbReference type="SMART" id="SM00230">
    <property type="entry name" value="CysPc"/>
    <property type="match status" value="1"/>
</dbReference>
<dbReference type="GO" id="GO:0004198">
    <property type="term" value="F:calcium-dependent cysteine-type endopeptidase activity"/>
    <property type="evidence" value="ECO:0007669"/>
    <property type="project" value="InterPro"/>
</dbReference>
<evidence type="ECO:0000256" key="3">
    <source>
        <dbReference type="PROSITE-ProRule" id="PRU00239"/>
    </source>
</evidence>
<name>A0AAE1DDN6_9GAST</name>
<dbReference type="SUPFAM" id="SSF49758">
    <property type="entry name" value="Calpain large subunit, middle domain (domain III)"/>
    <property type="match status" value="1"/>
</dbReference>
<evidence type="ECO:0000256" key="1">
    <source>
        <dbReference type="ARBA" id="ARBA00007623"/>
    </source>
</evidence>
<dbReference type="AlphaFoldDB" id="A0AAE1DDN6"/>
<proteinExistence type="inferred from homology"/>
<dbReference type="SMART" id="SM00720">
    <property type="entry name" value="calpain_III"/>
    <property type="match status" value="1"/>
</dbReference>
<dbReference type="PANTHER" id="PTHR10183">
    <property type="entry name" value="CALPAIN"/>
    <property type="match status" value="1"/>
</dbReference>
<dbReference type="PANTHER" id="PTHR10183:SF434">
    <property type="entry name" value="CALPAIN-3"/>
    <property type="match status" value="1"/>
</dbReference>
<protein>
    <recommendedName>
        <fullName evidence="4">Calpain catalytic domain-containing protein</fullName>
    </recommendedName>
</protein>
<accession>A0AAE1DDN6</accession>
<gene>
    <name evidence="5" type="ORF">RRG08_002327</name>
</gene>
<dbReference type="InterPro" id="IPR022682">
    <property type="entry name" value="Calpain_domain_III"/>
</dbReference>
<keyword evidence="3" id="KW-0788">Thiol protease</keyword>
<feature type="domain" description="Calpain catalytic" evidence="4">
    <location>
        <begin position="68"/>
        <end position="366"/>
    </location>
</feature>